<dbReference type="EMBL" id="DUFG01000001">
    <property type="protein sequence ID" value="HIH07744.1"/>
    <property type="molecule type" value="Genomic_DNA"/>
</dbReference>
<dbReference type="Proteomes" id="UP000577419">
    <property type="component" value="Unassembled WGS sequence"/>
</dbReference>
<dbReference type="PROSITE" id="PS51677">
    <property type="entry name" value="NODB"/>
    <property type="match status" value="1"/>
</dbReference>
<evidence type="ECO:0000259" key="1">
    <source>
        <dbReference type="PROSITE" id="PS51677"/>
    </source>
</evidence>
<gene>
    <name evidence="2" type="ORF">HA237_00070</name>
</gene>
<protein>
    <submittedName>
        <fullName evidence="2">Polysaccharide deacetylase family protein</fullName>
    </submittedName>
</protein>
<dbReference type="SUPFAM" id="SSF88713">
    <property type="entry name" value="Glycoside hydrolase/deacetylase"/>
    <property type="match status" value="1"/>
</dbReference>
<feature type="domain" description="NodB homology" evidence="1">
    <location>
        <begin position="2"/>
        <end position="232"/>
    </location>
</feature>
<dbReference type="Gene3D" id="3.20.20.370">
    <property type="entry name" value="Glycoside hydrolase/deacetylase"/>
    <property type="match status" value="1"/>
</dbReference>
<evidence type="ECO:0000313" key="3">
    <source>
        <dbReference type="Proteomes" id="UP000577419"/>
    </source>
</evidence>
<evidence type="ECO:0000313" key="2">
    <source>
        <dbReference type="EMBL" id="HIH07744.1"/>
    </source>
</evidence>
<dbReference type="PANTHER" id="PTHR47561">
    <property type="entry name" value="POLYSACCHARIDE DEACETYLASE FAMILY PROTEIN (AFU_ORTHOLOGUE AFUA_6G05030)"/>
    <property type="match status" value="1"/>
</dbReference>
<sequence length="266" mass="31016">MKKTIVFFDVEADLVSQKTDNKECIERVLGELRKRKIMAAFNVCGKVVEEFPRQVELMHSNGHEISSHMYNHENVLGLNEKELNSAMQKTEKLISEITGSKPIGFRSPWLYYNAKVYSVLRQRGYKWASNKRIRRAEIAEHPSLQFSDSNFLHLVNKLLLKTFLRTQWVFFPKKPFNANGLREIPLLSSMDGELLGLVDPNQNSSLAQLEFTVNSLQKQYFQAEQHFNLTFHDWLIGSKNRIKVLQSTLDFLQKQRAEFILPRELL</sequence>
<dbReference type="Pfam" id="PF01522">
    <property type="entry name" value="Polysacc_deac_1"/>
    <property type="match status" value="1"/>
</dbReference>
<dbReference type="GO" id="GO:0005975">
    <property type="term" value="P:carbohydrate metabolic process"/>
    <property type="evidence" value="ECO:0007669"/>
    <property type="project" value="InterPro"/>
</dbReference>
<proteinExistence type="predicted"/>
<name>A0A7J4ISN5_9ARCH</name>
<dbReference type="InterPro" id="IPR011330">
    <property type="entry name" value="Glyco_hydro/deAcase_b/a-brl"/>
</dbReference>
<dbReference type="InterPro" id="IPR002509">
    <property type="entry name" value="NODB_dom"/>
</dbReference>
<organism evidence="2 3">
    <name type="scientific">Candidatus Iainarchaeum sp</name>
    <dbReference type="NCBI Taxonomy" id="3101447"/>
    <lineage>
        <taxon>Archaea</taxon>
        <taxon>Candidatus Iainarchaeota</taxon>
        <taxon>Candidatus Iainarchaeia</taxon>
        <taxon>Candidatus Iainarchaeales</taxon>
        <taxon>Candidatus Iainarchaeaceae</taxon>
        <taxon>Candidatus Iainarchaeum</taxon>
    </lineage>
</organism>
<reference evidence="3" key="1">
    <citation type="journal article" date="2020" name="bioRxiv">
        <title>A rank-normalized archaeal taxonomy based on genome phylogeny resolves widespread incomplete and uneven classifications.</title>
        <authorList>
            <person name="Rinke C."/>
            <person name="Chuvochina M."/>
            <person name="Mussig A.J."/>
            <person name="Chaumeil P.-A."/>
            <person name="Waite D.W."/>
            <person name="Whitman W.B."/>
            <person name="Parks D.H."/>
            <person name="Hugenholtz P."/>
        </authorList>
    </citation>
    <scope>NUCLEOTIDE SEQUENCE [LARGE SCALE GENOMIC DNA]</scope>
</reference>
<accession>A0A7J4ISN5</accession>
<dbReference type="AlphaFoldDB" id="A0A7J4ISN5"/>
<dbReference type="GO" id="GO:0016810">
    <property type="term" value="F:hydrolase activity, acting on carbon-nitrogen (but not peptide) bonds"/>
    <property type="evidence" value="ECO:0007669"/>
    <property type="project" value="InterPro"/>
</dbReference>
<dbReference type="PANTHER" id="PTHR47561:SF1">
    <property type="entry name" value="POLYSACCHARIDE DEACETYLASE FAMILY PROTEIN (AFU_ORTHOLOGUE AFUA_6G05030)"/>
    <property type="match status" value="1"/>
</dbReference>
<comment type="caution">
    <text evidence="2">The sequence shown here is derived from an EMBL/GenBank/DDBJ whole genome shotgun (WGS) entry which is preliminary data.</text>
</comment>